<comment type="caution">
    <text evidence="2">The sequence shown here is derived from an EMBL/GenBank/DDBJ whole genome shotgun (WGS) entry which is preliminary data.</text>
</comment>
<feature type="transmembrane region" description="Helical" evidence="1">
    <location>
        <begin position="285"/>
        <end position="306"/>
    </location>
</feature>
<name>A0A8H6YH41_9AGAR</name>
<dbReference type="EMBL" id="JACAZH010000008">
    <property type="protein sequence ID" value="KAF7361050.1"/>
    <property type="molecule type" value="Genomic_DNA"/>
</dbReference>
<gene>
    <name evidence="2" type="ORF">MSAN_01135700</name>
</gene>
<keyword evidence="3" id="KW-1185">Reference proteome</keyword>
<accession>A0A8H6YH41</accession>
<evidence type="ECO:0000256" key="1">
    <source>
        <dbReference type="SAM" id="Phobius"/>
    </source>
</evidence>
<keyword evidence="1" id="KW-1133">Transmembrane helix</keyword>
<dbReference type="Gene3D" id="2.60.120.260">
    <property type="entry name" value="Galactose-binding domain-like"/>
    <property type="match status" value="2"/>
</dbReference>
<protein>
    <submittedName>
        <fullName evidence="2">Uncharacterized protein</fullName>
    </submittedName>
</protein>
<keyword evidence="1" id="KW-0472">Membrane</keyword>
<proteinExistence type="predicted"/>
<organism evidence="2 3">
    <name type="scientific">Mycena sanguinolenta</name>
    <dbReference type="NCBI Taxonomy" id="230812"/>
    <lineage>
        <taxon>Eukaryota</taxon>
        <taxon>Fungi</taxon>
        <taxon>Dikarya</taxon>
        <taxon>Basidiomycota</taxon>
        <taxon>Agaricomycotina</taxon>
        <taxon>Agaricomycetes</taxon>
        <taxon>Agaricomycetidae</taxon>
        <taxon>Agaricales</taxon>
        <taxon>Marasmiineae</taxon>
        <taxon>Mycenaceae</taxon>
        <taxon>Mycena</taxon>
    </lineage>
</organism>
<sequence length="367" mass="39565">MSILLDDSDPLVQYLPTGGWSTSGETPEFEATAHASATLGATANLTFEGTSISVYGSIAPNSGHSSLNFSIDGVDIDSYRRPVSNAVHNQLFWKSPVFNETQHTLVVTVLDSDSESRGMHDPFRNPAFYLDYFIYNTTSTAGKTLLIDDTDASVTYSADGWRSDNDTDTCLESTQHVSASVGSWAAVSFNGTGISVVGSASQASIVIDGSQPVLSQPQIENQLFNKSDLPPGLHTINITFLAGNSLGIDYFLVTNSQTPSTAQSQSTPQLSGTSQLSKKPPIARIVGGAVGGLALLILLLAVVLVVRRRRAARVDQSDPMAPAPHPWDVERRSIASMTTIANDLDGERPQTFEKERLPSRYIYYDDR</sequence>
<reference evidence="2" key="1">
    <citation type="submission" date="2020-05" db="EMBL/GenBank/DDBJ databases">
        <title>Mycena genomes resolve the evolution of fungal bioluminescence.</title>
        <authorList>
            <person name="Tsai I.J."/>
        </authorList>
    </citation>
    <scope>NUCLEOTIDE SEQUENCE</scope>
    <source>
        <strain evidence="2">160909Yilan</strain>
    </source>
</reference>
<evidence type="ECO:0000313" key="2">
    <source>
        <dbReference type="EMBL" id="KAF7361050.1"/>
    </source>
</evidence>
<dbReference type="OrthoDB" id="3265734at2759"/>
<dbReference type="Proteomes" id="UP000623467">
    <property type="component" value="Unassembled WGS sequence"/>
</dbReference>
<dbReference type="AlphaFoldDB" id="A0A8H6YH41"/>
<evidence type="ECO:0000313" key="3">
    <source>
        <dbReference type="Proteomes" id="UP000623467"/>
    </source>
</evidence>
<keyword evidence="1" id="KW-0812">Transmembrane</keyword>